<dbReference type="InterPro" id="IPR023995">
    <property type="entry name" value="HemZ"/>
</dbReference>
<keyword evidence="7" id="KW-1185">Reference proteome</keyword>
<dbReference type="PROSITE" id="PS51918">
    <property type="entry name" value="RADICAL_SAM"/>
    <property type="match status" value="1"/>
</dbReference>
<dbReference type="SFLD" id="SFLDG01082">
    <property type="entry name" value="B12-binding_domain_containing"/>
    <property type="match status" value="1"/>
</dbReference>
<dbReference type="InterPro" id="IPR013785">
    <property type="entry name" value="Aldolase_TIM"/>
</dbReference>
<dbReference type="SMART" id="SM00729">
    <property type="entry name" value="Elp3"/>
    <property type="match status" value="1"/>
</dbReference>
<dbReference type="PANTHER" id="PTHR13932">
    <property type="entry name" value="COPROPORPHYRINIGEN III OXIDASE"/>
    <property type="match status" value="1"/>
</dbReference>
<dbReference type="InterPro" id="IPR006638">
    <property type="entry name" value="Elp3/MiaA/NifB-like_rSAM"/>
</dbReference>
<dbReference type="Proteomes" id="UP000263486">
    <property type="component" value="Unassembled WGS sequence"/>
</dbReference>
<evidence type="ECO:0000256" key="3">
    <source>
        <dbReference type="ARBA" id="ARBA00023004"/>
    </source>
</evidence>
<organism evidence="6 7">
    <name type="scientific">Psychrilyobacter piezotolerans</name>
    <dbReference type="NCBI Taxonomy" id="2293438"/>
    <lineage>
        <taxon>Bacteria</taxon>
        <taxon>Fusobacteriati</taxon>
        <taxon>Fusobacteriota</taxon>
        <taxon>Fusobacteriia</taxon>
        <taxon>Fusobacteriales</taxon>
        <taxon>Fusobacteriaceae</taxon>
        <taxon>Psychrilyobacter</taxon>
    </lineage>
</organism>
<dbReference type="CDD" id="cd01335">
    <property type="entry name" value="Radical_SAM"/>
    <property type="match status" value="1"/>
</dbReference>
<dbReference type="NCBIfam" id="NF006064">
    <property type="entry name" value="PRK08207.2-2"/>
    <property type="match status" value="1"/>
</dbReference>
<keyword evidence="1" id="KW-0949">S-adenosyl-L-methionine</keyword>
<dbReference type="InterPro" id="IPR058240">
    <property type="entry name" value="rSAM_sf"/>
</dbReference>
<protein>
    <submittedName>
        <fullName evidence="6">Coproporphyrinogen III oxidase</fullName>
    </submittedName>
</protein>
<dbReference type="InterPro" id="IPR034505">
    <property type="entry name" value="Coproporphyrinogen-III_oxidase"/>
</dbReference>
<dbReference type="Gene3D" id="3.20.20.70">
    <property type="entry name" value="Aldolase class I"/>
    <property type="match status" value="1"/>
</dbReference>
<accession>A0ABX9KKZ0</accession>
<dbReference type="SUPFAM" id="SSF102114">
    <property type="entry name" value="Radical SAM enzymes"/>
    <property type="match status" value="1"/>
</dbReference>
<dbReference type="Pfam" id="PF04055">
    <property type="entry name" value="Radical_SAM"/>
    <property type="match status" value="1"/>
</dbReference>
<evidence type="ECO:0000313" key="7">
    <source>
        <dbReference type="Proteomes" id="UP000263486"/>
    </source>
</evidence>
<evidence type="ECO:0000256" key="1">
    <source>
        <dbReference type="ARBA" id="ARBA00022691"/>
    </source>
</evidence>
<dbReference type="RefSeq" id="WP_114640941.1">
    <property type="nucleotide sequence ID" value="NZ_JAACIO010000001.1"/>
</dbReference>
<evidence type="ECO:0000313" key="6">
    <source>
        <dbReference type="EMBL" id="REI43222.1"/>
    </source>
</evidence>
<keyword evidence="3" id="KW-0408">Iron</keyword>
<dbReference type="SFLD" id="SFLDS00029">
    <property type="entry name" value="Radical_SAM"/>
    <property type="match status" value="1"/>
</dbReference>
<dbReference type="EMBL" id="QUAJ01000001">
    <property type="protein sequence ID" value="REI43222.1"/>
    <property type="molecule type" value="Genomic_DNA"/>
</dbReference>
<name>A0ABX9KKZ0_9FUSO</name>
<evidence type="ECO:0000256" key="2">
    <source>
        <dbReference type="ARBA" id="ARBA00022723"/>
    </source>
</evidence>
<dbReference type="NCBIfam" id="TIGR03994">
    <property type="entry name" value="rSAM_HemZ"/>
    <property type="match status" value="1"/>
</dbReference>
<dbReference type="PANTHER" id="PTHR13932:SF1">
    <property type="entry name" value="OXYGEN-INDEPENDENT COPROPORPHYRINOGEN-III OXIDASE-LIKE PROTEIN HEMZ"/>
    <property type="match status" value="1"/>
</dbReference>
<proteinExistence type="predicted"/>
<gene>
    <name evidence="6" type="ORF">DYH56_00780</name>
</gene>
<comment type="caution">
    <text evidence="6">The sequence shown here is derived from an EMBL/GenBank/DDBJ whole genome shotgun (WGS) entry which is preliminary data.</text>
</comment>
<dbReference type="SFLD" id="SFLDF00310">
    <property type="entry name" value="oxygen-independent_coproporphy"/>
    <property type="match status" value="1"/>
</dbReference>
<keyword evidence="2" id="KW-0479">Metal-binding</keyword>
<evidence type="ECO:0000259" key="5">
    <source>
        <dbReference type="PROSITE" id="PS51918"/>
    </source>
</evidence>
<evidence type="ECO:0000256" key="4">
    <source>
        <dbReference type="ARBA" id="ARBA00023014"/>
    </source>
</evidence>
<keyword evidence="4" id="KW-0411">Iron-sulfur</keyword>
<sequence>MENIKLNFEIKKNNLKEFIRVLIPELVDEEIIITEKRCDGFLELELEAAGKKIVFSYENNLDRLEDQRLVMSKVGLLKLMDKKYPWGGLIGVRPTKLVRRFLNLAYTYEEIEKLLNELYLVTPKKVKLLIDVVKKEMEFLNRDHINMYIGIPYCPTKCRYCSFASYEMKGKIGKYYNEFVETLLEEIALTGEFLKGTSNRIESLYIGGGTPSILTEVDMERVLKSIKDNINLTYLKEFTLEAGRVDTLTFKKLDIMKSYGVERISLNPQTFNLKTLEKLNRPLDRDKFDDMFDYAKKIGLIINMDLILGLPGETTEDILYTLEELKKYPAENLTTHVLALKKASVLFKDIHEPAPLDYEKIEEKLYEVTEGKKMKPYYMYRQKNSLEWGENMGFAVEGTESIFNIEMIEENQSTLGLGGGAITKSVVTESLTVDKIKRIVSPKEPIAYVRQMRERLPKKLELFK</sequence>
<dbReference type="SFLD" id="SFLDG01065">
    <property type="entry name" value="anaerobic_coproporphyrinogen-I"/>
    <property type="match status" value="1"/>
</dbReference>
<dbReference type="InterPro" id="IPR007197">
    <property type="entry name" value="rSAM"/>
</dbReference>
<reference evidence="6 7" key="1">
    <citation type="submission" date="2018-08" db="EMBL/GenBank/DDBJ databases">
        <title>Draft genome sequence of Psychrilyobacter sp. strain SD5 isolated from Black Sea water.</title>
        <authorList>
            <person name="Yadav S."/>
            <person name="Villanueva L."/>
            <person name="Damste J.S.S."/>
        </authorList>
    </citation>
    <scope>NUCLEOTIDE SEQUENCE [LARGE SCALE GENOMIC DNA]</scope>
    <source>
        <strain evidence="6 7">SD5</strain>
    </source>
</reference>
<feature type="domain" description="Radical SAM core" evidence="5">
    <location>
        <begin position="139"/>
        <end position="381"/>
    </location>
</feature>